<evidence type="ECO:0000256" key="7">
    <source>
        <dbReference type="SAM" id="SignalP"/>
    </source>
</evidence>
<keyword evidence="4 6" id="KW-0446">Lipid-binding</keyword>
<feature type="signal peptide" evidence="7">
    <location>
        <begin position="1"/>
        <end position="26"/>
    </location>
</feature>
<comment type="similarity">
    <text evidence="2 6">Belongs to the plant LTP family.</text>
</comment>
<name>A0A1R3GPL7_9ROSI</name>
<dbReference type="STRING" id="93759.A0A1R3GPL7"/>
<feature type="chain" id="PRO_5012977921" description="Non-specific lipid-transfer protein" evidence="7">
    <location>
        <begin position="27"/>
        <end position="118"/>
    </location>
</feature>
<keyword evidence="3 6" id="KW-0813">Transport</keyword>
<sequence>MAGSIAFKLGFVMLLCMVVSAPLAQATITCGQVTSSLVSCISYLKTGTGPLAPCCNGIKALNTAAATTQDRQQACTCIKNIATTITGINYGLANGLPGKCGVNIPYKLSPSTDCKSVK</sequence>
<keyword evidence="7" id="KW-0732">Signal</keyword>
<feature type="domain" description="Bifunctional inhibitor/plant lipid transfer protein/seed storage helical" evidence="8">
    <location>
        <begin position="30"/>
        <end position="114"/>
    </location>
</feature>
<dbReference type="Proteomes" id="UP000187203">
    <property type="component" value="Unassembled WGS sequence"/>
</dbReference>
<evidence type="ECO:0000256" key="3">
    <source>
        <dbReference type="ARBA" id="ARBA00022448"/>
    </source>
</evidence>
<evidence type="ECO:0000256" key="1">
    <source>
        <dbReference type="ARBA" id="ARBA00003211"/>
    </source>
</evidence>
<evidence type="ECO:0000256" key="2">
    <source>
        <dbReference type="ARBA" id="ARBA00009748"/>
    </source>
</evidence>
<dbReference type="GO" id="GO:0008289">
    <property type="term" value="F:lipid binding"/>
    <property type="evidence" value="ECO:0007669"/>
    <property type="project" value="UniProtKB-KW"/>
</dbReference>
<comment type="function">
    <text evidence="1 6">Plant non-specific lipid-transfer proteins transfer phospholipids as well as galactolipids across membranes. May play a role in wax or cutin deposition in the cell walls of expanding epidermal cells and certain secretory tissues.</text>
</comment>
<proteinExistence type="inferred from homology"/>
<keyword evidence="5" id="KW-1015">Disulfide bond</keyword>
<dbReference type="InterPro" id="IPR016140">
    <property type="entry name" value="Bifunc_inhib/LTP/seed_store"/>
</dbReference>
<dbReference type="GO" id="GO:0006869">
    <property type="term" value="P:lipid transport"/>
    <property type="evidence" value="ECO:0007669"/>
    <property type="project" value="InterPro"/>
</dbReference>
<dbReference type="OrthoDB" id="1890443at2759"/>
<dbReference type="Gene3D" id="1.10.110.10">
    <property type="entry name" value="Plant lipid-transfer and hydrophobic proteins"/>
    <property type="match status" value="1"/>
</dbReference>
<evidence type="ECO:0000259" key="8">
    <source>
        <dbReference type="SMART" id="SM00499"/>
    </source>
</evidence>
<accession>A0A1R3GPL7</accession>
<protein>
    <recommendedName>
        <fullName evidence="6">Non-specific lipid-transfer protein</fullName>
    </recommendedName>
</protein>
<dbReference type="CDD" id="cd01960">
    <property type="entry name" value="nsLTP1"/>
    <property type="match status" value="1"/>
</dbReference>
<dbReference type="SUPFAM" id="SSF47699">
    <property type="entry name" value="Bifunctional inhibitor/lipid-transfer protein/seed storage 2S albumin"/>
    <property type="match status" value="1"/>
</dbReference>
<comment type="caution">
    <text evidence="9">The sequence shown here is derived from an EMBL/GenBank/DDBJ whole genome shotgun (WGS) entry which is preliminary data.</text>
</comment>
<dbReference type="SMART" id="SM00499">
    <property type="entry name" value="AAI"/>
    <property type="match status" value="1"/>
</dbReference>
<dbReference type="InterPro" id="IPR000528">
    <property type="entry name" value="Plant_nsLTP"/>
</dbReference>
<dbReference type="PROSITE" id="PS00597">
    <property type="entry name" value="PLANT_LTP"/>
    <property type="match status" value="1"/>
</dbReference>
<dbReference type="FunFam" id="1.10.110.10:FF:000002">
    <property type="entry name" value="Non-specific lipid-transfer protein"/>
    <property type="match status" value="1"/>
</dbReference>
<evidence type="ECO:0000313" key="10">
    <source>
        <dbReference type="Proteomes" id="UP000187203"/>
    </source>
</evidence>
<dbReference type="PANTHER" id="PTHR33076">
    <property type="entry name" value="NON-SPECIFIC LIPID-TRANSFER PROTEIN 2-RELATED"/>
    <property type="match status" value="1"/>
</dbReference>
<reference evidence="10" key="1">
    <citation type="submission" date="2013-09" db="EMBL/GenBank/DDBJ databases">
        <title>Corchorus olitorius genome sequencing.</title>
        <authorList>
            <person name="Alam M."/>
            <person name="Haque M.S."/>
            <person name="Islam M.S."/>
            <person name="Emdad E.M."/>
            <person name="Islam M.M."/>
            <person name="Ahmed B."/>
            <person name="Halim A."/>
            <person name="Hossen Q.M.M."/>
            <person name="Hossain M.Z."/>
            <person name="Ahmed R."/>
            <person name="Khan M.M."/>
            <person name="Islam R."/>
            <person name="Rashid M.M."/>
            <person name="Khan S.A."/>
            <person name="Rahman M.S."/>
            <person name="Alam M."/>
            <person name="Yahiya A.S."/>
            <person name="Khan M.S."/>
            <person name="Azam M.S."/>
            <person name="Haque T."/>
            <person name="Lashkar M.Z.H."/>
            <person name="Akhand A.I."/>
            <person name="Morshed G."/>
            <person name="Roy S."/>
            <person name="Uddin K.S."/>
            <person name="Rabeya T."/>
            <person name="Hossain A.S."/>
            <person name="Chowdhury A."/>
            <person name="Snigdha A.R."/>
            <person name="Mortoza M.S."/>
            <person name="Matin S.A."/>
            <person name="Hoque S.M.E."/>
            <person name="Islam M.K."/>
            <person name="Roy D.K."/>
            <person name="Haider R."/>
            <person name="Moosa M.M."/>
            <person name="Elias S.M."/>
            <person name="Hasan A.M."/>
            <person name="Jahan S."/>
            <person name="Shafiuddin M."/>
            <person name="Mahmood N."/>
            <person name="Shommy N.S."/>
        </authorList>
    </citation>
    <scope>NUCLEOTIDE SEQUENCE [LARGE SCALE GENOMIC DNA]</scope>
    <source>
        <strain evidence="10">cv. O-4</strain>
    </source>
</reference>
<dbReference type="PRINTS" id="PR00382">
    <property type="entry name" value="LIPIDTRNSFER"/>
</dbReference>
<evidence type="ECO:0000313" key="9">
    <source>
        <dbReference type="EMBL" id="OMO60055.1"/>
    </source>
</evidence>
<dbReference type="EMBL" id="AWUE01021976">
    <property type="protein sequence ID" value="OMO60055.1"/>
    <property type="molecule type" value="Genomic_DNA"/>
</dbReference>
<dbReference type="AlphaFoldDB" id="A0A1R3GPL7"/>
<organism evidence="9 10">
    <name type="scientific">Corchorus olitorius</name>
    <dbReference type="NCBI Taxonomy" id="93759"/>
    <lineage>
        <taxon>Eukaryota</taxon>
        <taxon>Viridiplantae</taxon>
        <taxon>Streptophyta</taxon>
        <taxon>Embryophyta</taxon>
        <taxon>Tracheophyta</taxon>
        <taxon>Spermatophyta</taxon>
        <taxon>Magnoliopsida</taxon>
        <taxon>eudicotyledons</taxon>
        <taxon>Gunneridae</taxon>
        <taxon>Pentapetalae</taxon>
        <taxon>rosids</taxon>
        <taxon>malvids</taxon>
        <taxon>Malvales</taxon>
        <taxon>Malvaceae</taxon>
        <taxon>Grewioideae</taxon>
        <taxon>Apeibeae</taxon>
        <taxon>Corchorus</taxon>
    </lineage>
</organism>
<keyword evidence="10" id="KW-1185">Reference proteome</keyword>
<evidence type="ECO:0000256" key="5">
    <source>
        <dbReference type="ARBA" id="ARBA00023157"/>
    </source>
</evidence>
<evidence type="ECO:0000256" key="4">
    <source>
        <dbReference type="ARBA" id="ARBA00023121"/>
    </source>
</evidence>
<evidence type="ECO:0000256" key="6">
    <source>
        <dbReference type="RuleBase" id="RU000628"/>
    </source>
</evidence>
<gene>
    <name evidence="9" type="ORF">COLO4_33956</name>
</gene>
<dbReference type="Pfam" id="PF00234">
    <property type="entry name" value="Tryp_alpha_amyl"/>
    <property type="match status" value="1"/>
</dbReference>
<dbReference type="InterPro" id="IPR036312">
    <property type="entry name" value="Bifun_inhib/LTP/seed_sf"/>
</dbReference>